<dbReference type="InterPro" id="IPR000551">
    <property type="entry name" value="MerR-type_HTH_dom"/>
</dbReference>
<feature type="domain" description="HTH merR-type" evidence="3">
    <location>
        <begin position="6"/>
        <end position="73"/>
    </location>
</feature>
<evidence type="ECO:0000256" key="1">
    <source>
        <dbReference type="ARBA" id="ARBA00023125"/>
    </source>
</evidence>
<feature type="coiled-coil region" evidence="2">
    <location>
        <begin position="81"/>
        <end position="118"/>
    </location>
</feature>
<dbReference type="SUPFAM" id="SSF46955">
    <property type="entry name" value="Putative DNA-binding domain"/>
    <property type="match status" value="1"/>
</dbReference>
<dbReference type="PANTHER" id="PTHR30204:SF58">
    <property type="entry name" value="HTH-TYPE TRANSCRIPTIONAL REGULATOR YFMP"/>
    <property type="match status" value="1"/>
</dbReference>
<keyword evidence="2" id="KW-0175">Coiled coil</keyword>
<organism evidence="4 5">
    <name type="scientific">Kiloniella laminariae</name>
    <dbReference type="NCBI Taxonomy" id="454162"/>
    <lineage>
        <taxon>Bacteria</taxon>
        <taxon>Pseudomonadati</taxon>
        <taxon>Pseudomonadota</taxon>
        <taxon>Alphaproteobacteria</taxon>
        <taxon>Rhodospirillales</taxon>
        <taxon>Kiloniellaceae</taxon>
        <taxon>Kiloniella</taxon>
    </lineage>
</organism>
<gene>
    <name evidence="4" type="ORF">O4H49_17095</name>
</gene>
<keyword evidence="5" id="KW-1185">Reference proteome</keyword>
<sequence>MTDRSYFTITELTAEFGITTRTLRFYEDEKLINPRRHGRKRLYTPRDRTRVKLILRGKRLGFSLAEIREIIEMYDHAPGENRQLQILMQRINERKAELEQKRRDIEETLKELADVESVALIRISELEKLKKDTGS</sequence>
<dbReference type="PROSITE" id="PS50937">
    <property type="entry name" value="HTH_MERR_2"/>
    <property type="match status" value="1"/>
</dbReference>
<name>A0ABT4LRE0_9PROT</name>
<dbReference type="EMBL" id="JAPWGY010000008">
    <property type="protein sequence ID" value="MCZ4282507.1"/>
    <property type="molecule type" value="Genomic_DNA"/>
</dbReference>
<dbReference type="PANTHER" id="PTHR30204">
    <property type="entry name" value="REDOX-CYCLING DRUG-SENSING TRANSCRIPTIONAL ACTIVATOR SOXR"/>
    <property type="match status" value="1"/>
</dbReference>
<evidence type="ECO:0000313" key="4">
    <source>
        <dbReference type="EMBL" id="MCZ4282507.1"/>
    </source>
</evidence>
<dbReference type="InterPro" id="IPR047057">
    <property type="entry name" value="MerR_fam"/>
</dbReference>
<evidence type="ECO:0000313" key="5">
    <source>
        <dbReference type="Proteomes" id="UP001069802"/>
    </source>
</evidence>
<dbReference type="Pfam" id="PF13411">
    <property type="entry name" value="MerR_1"/>
    <property type="match status" value="1"/>
</dbReference>
<dbReference type="Gene3D" id="1.10.1660.10">
    <property type="match status" value="1"/>
</dbReference>
<accession>A0ABT4LRE0</accession>
<comment type="caution">
    <text evidence="4">The sequence shown here is derived from an EMBL/GenBank/DDBJ whole genome shotgun (WGS) entry which is preliminary data.</text>
</comment>
<dbReference type="GO" id="GO:0003677">
    <property type="term" value="F:DNA binding"/>
    <property type="evidence" value="ECO:0007669"/>
    <property type="project" value="UniProtKB-KW"/>
</dbReference>
<dbReference type="CDD" id="cd04776">
    <property type="entry name" value="HTH_GnyR"/>
    <property type="match status" value="1"/>
</dbReference>
<evidence type="ECO:0000256" key="2">
    <source>
        <dbReference type="SAM" id="Coils"/>
    </source>
</evidence>
<proteinExistence type="predicted"/>
<reference evidence="4" key="1">
    <citation type="submission" date="2022-12" db="EMBL/GenBank/DDBJ databases">
        <title>Bacterial isolates from different developmental stages of Nematostella vectensis.</title>
        <authorList>
            <person name="Fraune S."/>
        </authorList>
    </citation>
    <scope>NUCLEOTIDE SEQUENCE</scope>
    <source>
        <strain evidence="4">G21630-S1</strain>
    </source>
</reference>
<protein>
    <submittedName>
        <fullName evidence="4">MerR family DNA-binding transcriptional regulator</fullName>
    </submittedName>
</protein>
<keyword evidence="1 4" id="KW-0238">DNA-binding</keyword>
<dbReference type="RefSeq" id="WP_269424652.1">
    <property type="nucleotide sequence ID" value="NZ_JAPWGY010000008.1"/>
</dbReference>
<evidence type="ECO:0000259" key="3">
    <source>
        <dbReference type="PROSITE" id="PS50937"/>
    </source>
</evidence>
<dbReference type="Proteomes" id="UP001069802">
    <property type="component" value="Unassembled WGS sequence"/>
</dbReference>
<dbReference type="InterPro" id="IPR009061">
    <property type="entry name" value="DNA-bd_dom_put_sf"/>
</dbReference>
<dbReference type="SMART" id="SM00422">
    <property type="entry name" value="HTH_MERR"/>
    <property type="match status" value="1"/>
</dbReference>